<evidence type="ECO:0008006" key="4">
    <source>
        <dbReference type="Google" id="ProtNLM"/>
    </source>
</evidence>
<evidence type="ECO:0000313" key="2">
    <source>
        <dbReference type="EMBL" id="ADO59990.1"/>
    </source>
</evidence>
<keyword evidence="2" id="KW-0614">Plasmid</keyword>
<gene>
    <name evidence="2" type="ORF">PPSC2_28235</name>
</gene>
<geneLocation type="plasmid" evidence="2 3">
    <name>pSC2</name>
</geneLocation>
<dbReference type="PANTHER" id="PTHR36924:SF1">
    <property type="entry name" value="ANTITOXIN HIGA-1"/>
    <property type="match status" value="1"/>
</dbReference>
<dbReference type="Proteomes" id="UP000006868">
    <property type="component" value="Plasmid pSC2"/>
</dbReference>
<dbReference type="HOGENOM" id="CLU_140230_5_3_9"/>
<dbReference type="GO" id="GO:0003677">
    <property type="term" value="F:DNA binding"/>
    <property type="evidence" value="ECO:0007669"/>
    <property type="project" value="UniProtKB-KW"/>
</dbReference>
<organism evidence="2 3">
    <name type="scientific">Paenibacillus polymyxa (strain SC2)</name>
    <name type="common">Bacillus polymyxa</name>
    <dbReference type="NCBI Taxonomy" id="886882"/>
    <lineage>
        <taxon>Bacteria</taxon>
        <taxon>Bacillati</taxon>
        <taxon>Bacillota</taxon>
        <taxon>Bacilli</taxon>
        <taxon>Bacillales</taxon>
        <taxon>Paenibacillaceae</taxon>
        <taxon>Paenibacillus</taxon>
    </lineage>
</organism>
<dbReference type="EMBL" id="CP002214">
    <property type="protein sequence ID" value="ADO59990.1"/>
    <property type="molecule type" value="Genomic_DNA"/>
</dbReference>
<dbReference type="InterPro" id="IPR010982">
    <property type="entry name" value="Lambda_DNA-bd_dom_sf"/>
</dbReference>
<dbReference type="RefSeq" id="WP_013386404.1">
    <property type="nucleotide sequence ID" value="NC_014628.2"/>
</dbReference>
<name>E3EJX1_PAEPS</name>
<dbReference type="InterPro" id="IPR013430">
    <property type="entry name" value="Toxin_antidote_HigA"/>
</dbReference>
<dbReference type="eggNOG" id="COG3093">
    <property type="taxonomic scope" value="Bacteria"/>
</dbReference>
<dbReference type="AlphaFoldDB" id="E3EJX1"/>
<evidence type="ECO:0000256" key="1">
    <source>
        <dbReference type="ARBA" id="ARBA00023125"/>
    </source>
</evidence>
<dbReference type="PATRIC" id="fig|886882.15.peg.5987"/>
<dbReference type="KEGG" id="ppm:PPSC2_28235"/>
<proteinExistence type="predicted"/>
<evidence type="ECO:0000313" key="3">
    <source>
        <dbReference type="Proteomes" id="UP000006868"/>
    </source>
</evidence>
<dbReference type="SUPFAM" id="SSF47413">
    <property type="entry name" value="lambda repressor-like DNA-binding domains"/>
    <property type="match status" value="1"/>
</dbReference>
<dbReference type="Gene3D" id="1.10.260.40">
    <property type="entry name" value="lambda repressor-like DNA-binding domains"/>
    <property type="match status" value="1"/>
</dbReference>
<sequence length="101" mass="11389">MSLSNQYKAGVAIPPGETIQEVIEDREITVIQLAKGIELHEELTKGLLTGKVRITPDIANRLEQFLEIGHSFWLNLERNYNETLLRLWDQNMAVNGGEGAE</sequence>
<keyword evidence="1" id="KW-0238">DNA-binding</keyword>
<reference evidence="2 3" key="1">
    <citation type="journal article" date="2011" name="J. Bacteriol.">
        <title>Complete genome sequence of Paenibacillus polymyxa SC2, a strain of plant growth-promoting Rhizobacterium with broad-spectrum antimicrobial activity.</title>
        <authorList>
            <person name="Ma M."/>
            <person name="Wang C."/>
            <person name="Ding Y."/>
            <person name="Li L."/>
            <person name="Shen D."/>
            <person name="Jiang X."/>
            <person name="Guan D."/>
            <person name="Cao F."/>
            <person name="Chen H."/>
            <person name="Feng R."/>
            <person name="Wang X."/>
            <person name="Ge Y."/>
            <person name="Yao L."/>
            <person name="Bing X."/>
            <person name="Yang X."/>
            <person name="Li J."/>
            <person name="Du B."/>
        </authorList>
    </citation>
    <scope>NUCLEOTIDE SEQUENCE [LARGE SCALE GENOMIC DNA]</scope>
    <source>
        <strain evidence="2 3">SC2</strain>
        <plasmid evidence="3">pSC2</plasmid>
    </source>
</reference>
<protein>
    <recommendedName>
        <fullName evidence="4">Addiction module antidote protein, HigA family</fullName>
    </recommendedName>
</protein>
<dbReference type="PANTHER" id="PTHR36924">
    <property type="entry name" value="ANTITOXIN HIGA-1"/>
    <property type="match status" value="1"/>
</dbReference>
<dbReference type="OrthoDB" id="9796786at2"/>
<accession>E3EJX1</accession>